<dbReference type="GO" id="GO:0010183">
    <property type="term" value="P:pollen tube guidance"/>
    <property type="evidence" value="ECO:0000318"/>
    <property type="project" value="GO_Central"/>
</dbReference>
<dbReference type="InterPro" id="IPR045301">
    <property type="entry name" value="GEX3-like"/>
</dbReference>
<feature type="coiled-coil region" evidence="1">
    <location>
        <begin position="497"/>
        <end position="531"/>
    </location>
</feature>
<dbReference type="SUPFAM" id="SSF50998">
    <property type="entry name" value="Quinoprotein alcohol dehydrogenase-like"/>
    <property type="match status" value="1"/>
</dbReference>
<keyword evidence="5" id="KW-1185">Reference proteome</keyword>
<feature type="compositionally biased region" description="Low complexity" evidence="2">
    <location>
        <begin position="596"/>
        <end position="615"/>
    </location>
</feature>
<dbReference type="OrthoDB" id="19653at2759"/>
<dbReference type="PANTHER" id="PTHR37253:SF1">
    <property type="entry name" value="PROTEIN GAMETE EXPRESSED 3"/>
    <property type="match status" value="1"/>
</dbReference>
<dbReference type="STRING" id="4432.A0A1U8A7C8"/>
<gene>
    <name evidence="6" type="primary">LOC104600974</name>
</gene>
<keyword evidence="3" id="KW-0812">Transmembrane</keyword>
<keyword evidence="3" id="KW-0472">Membrane</keyword>
<protein>
    <submittedName>
        <fullName evidence="6">Protein GAMETE EXPRESSED 3 isoform X1</fullName>
    </submittedName>
</protein>
<evidence type="ECO:0000256" key="2">
    <source>
        <dbReference type="SAM" id="MobiDB-lite"/>
    </source>
</evidence>
<dbReference type="InterPro" id="IPR011047">
    <property type="entry name" value="Quinoprotein_ADH-like_sf"/>
</dbReference>
<dbReference type="GO" id="GO:0009793">
    <property type="term" value="P:embryo development ending in seed dormancy"/>
    <property type="evidence" value="ECO:0000318"/>
    <property type="project" value="GO_Central"/>
</dbReference>
<name>A0A1U8A7C8_NELNU</name>
<evidence type="ECO:0000256" key="3">
    <source>
        <dbReference type="SAM" id="Phobius"/>
    </source>
</evidence>
<dbReference type="KEGG" id="nnu:104600974"/>
<accession>A0A1U8A7C8</accession>
<dbReference type="PANTHER" id="PTHR37253">
    <property type="entry name" value="PROTEIN GAMETE EXPRESSED 3"/>
    <property type="match status" value="1"/>
</dbReference>
<proteinExistence type="predicted"/>
<evidence type="ECO:0000256" key="1">
    <source>
        <dbReference type="SAM" id="Coils"/>
    </source>
</evidence>
<dbReference type="GO" id="GO:0005886">
    <property type="term" value="C:plasma membrane"/>
    <property type="evidence" value="ECO:0000318"/>
    <property type="project" value="GO_Central"/>
</dbReference>
<evidence type="ECO:0000313" key="6">
    <source>
        <dbReference type="RefSeq" id="XP_010262456.1"/>
    </source>
</evidence>
<dbReference type="RefSeq" id="XP_010262456.1">
    <property type="nucleotide sequence ID" value="XM_010264154.2"/>
</dbReference>
<dbReference type="FunFam" id="2.130.10.10:FF:001929">
    <property type="entry name" value="Protein GAMETE EXPRESSED 3"/>
    <property type="match status" value="1"/>
</dbReference>
<sequence>MSIQSLSVIIILLLHEFESAAVSQSPDFQKFPGYMRPFIAQEFVRKTAYRLSKPLIGDDGRIYTCFERNLFAFESNGSIAWVIPLNYTCNMEIAPVCDDKGKMYLIAENRVLKIKLQNIGNSESAAEVFFGPESTMGGSDEIVGLSISMLSSSIFINIKNRGLFAYLLHGQLLWSAGPVLYRFGYRQGCKRSVTDCYFTSGPVIDQCEASIYISNSEGEIYSLSLFNPHFKWIQDFSAFDKQLVITPGNNGRVYVTIPVRALVFALDASTGNILWQNGVGPLSTAECSPVVDSNGWISIGSLDGFLYSYSPTGVLKKFPKETSLDSVIQVSPLLDCSGYAVYFSQVEMDGKISRIIGEYTYVSAMKPINAVFTMLVPAIGAIYWKGNYPGQLSSLLLGSDLHHFALDERILLAFVAATKTRNPLPCRTTRQKLASSCAQARSKHLSIYTGNEGEILLFLLFQSSILIVLACFVRFCCIFWRKKKIQGRDLGKFLEKRRSLRVRKKAFDRTITELEQKAAEEAVANEVLEKLGGLVRERKGIERKLSTTYSLGRDGVGLQPQHALPLYDGSTKSYSFRGTKRESFTIFHTLSDTSDETTTSSSSGSNGNSSSGDGEMTWYYRGDKESAYKAKAPAEAGTSRNIGICGEEYQESLPGKALSSKGFTNPLFVEHTSGELKEAHMHEEEVMEPMHQGSSKGILFKRSRTLSSTN</sequence>
<feature type="chain" id="PRO_5010579719" evidence="4">
    <location>
        <begin position="24"/>
        <end position="710"/>
    </location>
</feature>
<dbReference type="SMART" id="SM00564">
    <property type="entry name" value="PQQ"/>
    <property type="match status" value="4"/>
</dbReference>
<dbReference type="OMA" id="ISWQQTI"/>
<keyword evidence="4" id="KW-0732">Signal</keyword>
<reference evidence="6" key="1">
    <citation type="submission" date="2025-08" db="UniProtKB">
        <authorList>
            <consortium name="RefSeq"/>
        </authorList>
    </citation>
    <scope>IDENTIFICATION</scope>
</reference>
<feature type="transmembrane region" description="Helical" evidence="3">
    <location>
        <begin position="455"/>
        <end position="480"/>
    </location>
</feature>
<dbReference type="AlphaFoldDB" id="A0A1U8A7C8"/>
<keyword evidence="1" id="KW-0175">Coiled coil</keyword>
<dbReference type="Gene3D" id="2.130.10.10">
    <property type="entry name" value="YVTN repeat-like/Quinoprotein amine dehydrogenase"/>
    <property type="match status" value="1"/>
</dbReference>
<dbReference type="GeneID" id="104600974"/>
<dbReference type="InParanoid" id="A0A1U8A7C8"/>
<dbReference type="eggNOG" id="ENOG502QSCU">
    <property type="taxonomic scope" value="Eukaryota"/>
</dbReference>
<evidence type="ECO:0000313" key="5">
    <source>
        <dbReference type="Proteomes" id="UP000189703"/>
    </source>
</evidence>
<feature type="signal peptide" evidence="4">
    <location>
        <begin position="1"/>
        <end position="23"/>
    </location>
</feature>
<dbReference type="Proteomes" id="UP000189703">
    <property type="component" value="Unplaced"/>
</dbReference>
<feature type="region of interest" description="Disordered" evidence="2">
    <location>
        <begin position="593"/>
        <end position="618"/>
    </location>
</feature>
<dbReference type="InterPro" id="IPR018391">
    <property type="entry name" value="PQQ_b-propeller_rpt"/>
</dbReference>
<organism evidence="5 6">
    <name type="scientific">Nelumbo nucifera</name>
    <name type="common">Sacred lotus</name>
    <dbReference type="NCBI Taxonomy" id="4432"/>
    <lineage>
        <taxon>Eukaryota</taxon>
        <taxon>Viridiplantae</taxon>
        <taxon>Streptophyta</taxon>
        <taxon>Embryophyta</taxon>
        <taxon>Tracheophyta</taxon>
        <taxon>Spermatophyta</taxon>
        <taxon>Magnoliopsida</taxon>
        <taxon>Proteales</taxon>
        <taxon>Nelumbonaceae</taxon>
        <taxon>Nelumbo</taxon>
    </lineage>
</organism>
<keyword evidence="3" id="KW-1133">Transmembrane helix</keyword>
<dbReference type="InterPro" id="IPR015943">
    <property type="entry name" value="WD40/YVTN_repeat-like_dom_sf"/>
</dbReference>
<evidence type="ECO:0000256" key="4">
    <source>
        <dbReference type="SAM" id="SignalP"/>
    </source>
</evidence>